<dbReference type="Gene3D" id="3.40.630.30">
    <property type="match status" value="1"/>
</dbReference>
<evidence type="ECO:0000313" key="3">
    <source>
        <dbReference type="Proteomes" id="UP000679992"/>
    </source>
</evidence>
<proteinExistence type="predicted"/>
<dbReference type="InterPro" id="IPR016181">
    <property type="entry name" value="Acyl_CoA_acyltransferase"/>
</dbReference>
<reference evidence="2 3" key="1">
    <citation type="submission" date="2021-03" db="EMBL/GenBank/DDBJ databases">
        <title>Antimicrobial resistance genes in bacteria isolated from Japanese honey, and their potential for conferring macrolide and lincosamide resistance in the American foulbrood pathogen Paenibacillus larvae.</title>
        <authorList>
            <person name="Okamoto M."/>
            <person name="Kumagai M."/>
            <person name="Kanamori H."/>
            <person name="Takamatsu D."/>
        </authorList>
    </citation>
    <scope>NUCLEOTIDE SEQUENCE [LARGE SCALE GENOMIC DNA]</scope>
    <source>
        <strain evidence="2 3">J42TS3</strain>
    </source>
</reference>
<keyword evidence="3" id="KW-1185">Reference proteome</keyword>
<dbReference type="RefSeq" id="WP_213654951.1">
    <property type="nucleotide sequence ID" value="NZ_BOSL01000006.1"/>
</dbReference>
<dbReference type="InterPro" id="IPR000182">
    <property type="entry name" value="GNAT_dom"/>
</dbReference>
<sequence>MEIRLSVISNSDQERFFNLFNLYLYELSQFTGEDVREDGSFDQGNNHLYLEKQALHPYLIRADDRIAGFVLVCSPPYTPEGVEFSIQELFLLKKFRGLNLAAEAVNEVFKMHPGIYHVEQLANNQPAVRFWKKLYADLNIQFTEERDLIKIDGLPGEHEILSQTFSVAGVRVQ</sequence>
<evidence type="ECO:0000259" key="1">
    <source>
        <dbReference type="PROSITE" id="PS51186"/>
    </source>
</evidence>
<comment type="caution">
    <text evidence="2">The sequence shown here is derived from an EMBL/GenBank/DDBJ whole genome shotgun (WGS) entry which is preliminary data.</text>
</comment>
<dbReference type="Proteomes" id="UP000679992">
    <property type="component" value="Unassembled WGS sequence"/>
</dbReference>
<organism evidence="2 3">
    <name type="scientific">Paenibacillus vini</name>
    <dbReference type="NCBI Taxonomy" id="1476024"/>
    <lineage>
        <taxon>Bacteria</taxon>
        <taxon>Bacillati</taxon>
        <taxon>Bacillota</taxon>
        <taxon>Bacilli</taxon>
        <taxon>Bacillales</taxon>
        <taxon>Paenibacillaceae</taxon>
        <taxon>Paenibacillus</taxon>
    </lineage>
</organism>
<name>A0ABQ4MCL2_9BACL</name>
<evidence type="ECO:0000313" key="2">
    <source>
        <dbReference type="EMBL" id="GIP53382.1"/>
    </source>
</evidence>
<gene>
    <name evidence="2" type="ORF">J42TS3_24170</name>
</gene>
<feature type="domain" description="N-acetyltransferase" evidence="1">
    <location>
        <begin position="3"/>
        <end position="166"/>
    </location>
</feature>
<dbReference type="SUPFAM" id="SSF55729">
    <property type="entry name" value="Acyl-CoA N-acyltransferases (Nat)"/>
    <property type="match status" value="1"/>
</dbReference>
<accession>A0ABQ4MCL2</accession>
<dbReference type="PROSITE" id="PS51186">
    <property type="entry name" value="GNAT"/>
    <property type="match status" value="1"/>
</dbReference>
<dbReference type="Pfam" id="PF00583">
    <property type="entry name" value="Acetyltransf_1"/>
    <property type="match status" value="1"/>
</dbReference>
<dbReference type="EMBL" id="BOSL01000006">
    <property type="protein sequence ID" value="GIP53382.1"/>
    <property type="molecule type" value="Genomic_DNA"/>
</dbReference>
<protein>
    <submittedName>
        <fullName evidence="2">Acetyltransferase</fullName>
    </submittedName>
</protein>